<evidence type="ECO:0000256" key="1">
    <source>
        <dbReference type="ARBA" id="ARBA00022801"/>
    </source>
</evidence>
<dbReference type="InterPro" id="IPR051325">
    <property type="entry name" value="Nudix_hydrolase_domain"/>
</dbReference>
<dbReference type="OrthoDB" id="954553at2"/>
<dbReference type="InterPro" id="IPR000086">
    <property type="entry name" value="NUDIX_hydrolase_dom"/>
</dbReference>
<feature type="domain" description="Nudix hydrolase" evidence="3">
    <location>
        <begin position="1"/>
        <end position="149"/>
    </location>
</feature>
<dbReference type="GO" id="GO:0006754">
    <property type="term" value="P:ATP biosynthetic process"/>
    <property type="evidence" value="ECO:0007669"/>
    <property type="project" value="TreeGrafter"/>
</dbReference>
<dbReference type="PROSITE" id="PS00893">
    <property type="entry name" value="NUDIX_BOX"/>
    <property type="match status" value="1"/>
</dbReference>
<dbReference type="Proteomes" id="UP000244450">
    <property type="component" value="Unassembled WGS sequence"/>
</dbReference>
<name>A0A2T7BI48_9BACT</name>
<protein>
    <submittedName>
        <fullName evidence="4">NUDIX hydrolase</fullName>
    </submittedName>
</protein>
<accession>A0A2T7BI48</accession>
<dbReference type="InterPro" id="IPR020084">
    <property type="entry name" value="NUDIX_hydrolase_CS"/>
</dbReference>
<organism evidence="4 5">
    <name type="scientific">Chitinophaga parva</name>
    <dbReference type="NCBI Taxonomy" id="2169414"/>
    <lineage>
        <taxon>Bacteria</taxon>
        <taxon>Pseudomonadati</taxon>
        <taxon>Bacteroidota</taxon>
        <taxon>Chitinophagia</taxon>
        <taxon>Chitinophagales</taxon>
        <taxon>Chitinophagaceae</taxon>
        <taxon>Chitinophaga</taxon>
    </lineage>
</organism>
<dbReference type="EMBL" id="QCYK01000002">
    <property type="protein sequence ID" value="PUZ25961.1"/>
    <property type="molecule type" value="Genomic_DNA"/>
</dbReference>
<dbReference type="GO" id="GO:0006167">
    <property type="term" value="P:AMP biosynthetic process"/>
    <property type="evidence" value="ECO:0007669"/>
    <property type="project" value="TreeGrafter"/>
</dbReference>
<evidence type="ECO:0000313" key="5">
    <source>
        <dbReference type="Proteomes" id="UP000244450"/>
    </source>
</evidence>
<keyword evidence="5" id="KW-1185">Reference proteome</keyword>
<dbReference type="RefSeq" id="WP_108687800.1">
    <property type="nucleotide sequence ID" value="NZ_QCYK01000002.1"/>
</dbReference>
<keyword evidence="1 4" id="KW-0378">Hydrolase</keyword>
<sequence length="151" mass="17033">MPRHSAGILLYRYQAHMLEVLLVHPGGPFWARRDAGAWSIPKGEYEDNEDPETAARREFEEETGQPLTGKLLPLTPVRQKAGKIVQAYACEGQLDVNKIRPNTFSIEWPARSGRQQSFPEIDKAAWYTLAAAREKLLPAQLPLLDELAQKV</sequence>
<gene>
    <name evidence="4" type="ORF">DCC81_17095</name>
</gene>
<dbReference type="Gene3D" id="3.90.79.10">
    <property type="entry name" value="Nucleoside Triphosphate Pyrophosphohydrolase"/>
    <property type="match status" value="1"/>
</dbReference>
<proteinExistence type="predicted"/>
<reference evidence="4 5" key="1">
    <citation type="submission" date="2018-04" db="EMBL/GenBank/DDBJ databases">
        <title>Chitinophaga fuyangensis sp. nov., isolated from soil in a chemical factory.</title>
        <authorList>
            <person name="Chen K."/>
        </authorList>
    </citation>
    <scope>NUCLEOTIDE SEQUENCE [LARGE SCALE GENOMIC DNA]</scope>
    <source>
        <strain evidence="4 5">LY-1</strain>
    </source>
</reference>
<dbReference type="PROSITE" id="PS51462">
    <property type="entry name" value="NUDIX"/>
    <property type="match status" value="1"/>
</dbReference>
<evidence type="ECO:0000259" key="3">
    <source>
        <dbReference type="PROSITE" id="PS51462"/>
    </source>
</evidence>
<dbReference type="Pfam" id="PF00293">
    <property type="entry name" value="NUDIX"/>
    <property type="match status" value="1"/>
</dbReference>
<dbReference type="GO" id="GO:0004081">
    <property type="term" value="F:bis(5'-nucleosyl)-tetraphosphatase (asymmetrical) activity"/>
    <property type="evidence" value="ECO:0007669"/>
    <property type="project" value="TreeGrafter"/>
</dbReference>
<feature type="region of interest" description="Disordered" evidence="2">
    <location>
        <begin position="41"/>
        <end position="70"/>
    </location>
</feature>
<evidence type="ECO:0000256" key="2">
    <source>
        <dbReference type="SAM" id="MobiDB-lite"/>
    </source>
</evidence>
<dbReference type="PANTHER" id="PTHR21340:SF7">
    <property type="entry name" value="NUDIX HYDROLASE DOMAIN-CONTAINING PROTEIN"/>
    <property type="match status" value="1"/>
</dbReference>
<dbReference type="PANTHER" id="PTHR21340">
    <property type="entry name" value="DIADENOSINE 5,5-P1,P4-TETRAPHOSPHATE PYROPHOSPHOHYDROLASE MUTT"/>
    <property type="match status" value="1"/>
</dbReference>
<evidence type="ECO:0000313" key="4">
    <source>
        <dbReference type="EMBL" id="PUZ25961.1"/>
    </source>
</evidence>
<dbReference type="CDD" id="cd04662">
    <property type="entry name" value="NUDIX_Hydrolase"/>
    <property type="match status" value="1"/>
</dbReference>
<dbReference type="SUPFAM" id="SSF55811">
    <property type="entry name" value="Nudix"/>
    <property type="match status" value="1"/>
</dbReference>
<dbReference type="AlphaFoldDB" id="A0A2T7BI48"/>
<comment type="caution">
    <text evidence="4">The sequence shown here is derived from an EMBL/GenBank/DDBJ whole genome shotgun (WGS) entry which is preliminary data.</text>
</comment>
<dbReference type="InterPro" id="IPR015797">
    <property type="entry name" value="NUDIX_hydrolase-like_dom_sf"/>
</dbReference>